<evidence type="ECO:0000256" key="1">
    <source>
        <dbReference type="SAM" id="MobiDB-lite"/>
    </source>
</evidence>
<feature type="region of interest" description="Disordered" evidence="1">
    <location>
        <begin position="34"/>
        <end position="56"/>
    </location>
</feature>
<protein>
    <submittedName>
        <fullName evidence="2">Uncharacterized protein</fullName>
    </submittedName>
</protein>
<evidence type="ECO:0000313" key="2">
    <source>
        <dbReference type="EMBL" id="CAH2283819.1"/>
    </source>
</evidence>
<name>A0AAD1RY52_PELCU</name>
<dbReference type="Gene3D" id="3.30.70.1820">
    <property type="entry name" value="L1 transposable element, RRM domain"/>
    <property type="match status" value="1"/>
</dbReference>
<accession>A0AAD1RY52</accession>
<dbReference type="EMBL" id="OW240915">
    <property type="protein sequence ID" value="CAH2283819.1"/>
    <property type="molecule type" value="Genomic_DNA"/>
</dbReference>
<evidence type="ECO:0000313" key="3">
    <source>
        <dbReference type="Proteomes" id="UP001295444"/>
    </source>
</evidence>
<feature type="compositionally biased region" description="Polar residues" evidence="1">
    <location>
        <begin position="37"/>
        <end position="56"/>
    </location>
</feature>
<dbReference type="Proteomes" id="UP001295444">
    <property type="component" value="Chromosome 04"/>
</dbReference>
<keyword evidence="3" id="KW-1185">Reference proteome</keyword>
<dbReference type="PANTHER" id="PTHR11505">
    <property type="entry name" value="L1 TRANSPOSABLE ELEMENT-RELATED"/>
    <property type="match status" value="1"/>
</dbReference>
<dbReference type="InterPro" id="IPR004244">
    <property type="entry name" value="Transposase_22"/>
</dbReference>
<reference evidence="2" key="1">
    <citation type="submission" date="2022-03" db="EMBL/GenBank/DDBJ databases">
        <authorList>
            <person name="Alioto T."/>
            <person name="Alioto T."/>
            <person name="Gomez Garrido J."/>
        </authorList>
    </citation>
    <scope>NUCLEOTIDE SEQUENCE</scope>
</reference>
<proteinExistence type="predicted"/>
<sequence length="231" mass="26792">MEHMVNIRTFFRTDLAVVREEVLAVTDRVKATDKDISSLSQHQAGTTEQSQPLQTSPTAMQVQLDTLDNARWHNNLKVRGIVEFFTDGELPHFFRHLFSALLPQLRRKNYLRDSTHRLPKSEKAPLEAPRDVLLRVLIFQDKLAIQEALKSKTPLKLEGMQLTFLQDLCRATLEWRRSIQEVTTVFREMKISYRWGPFHTRNIPAYGLRDFNLIPYRAGSYTALGLHSCNT</sequence>
<dbReference type="AlphaFoldDB" id="A0AAD1RY52"/>
<gene>
    <name evidence="2" type="ORF">PECUL_23A009064</name>
</gene>
<organism evidence="2 3">
    <name type="scientific">Pelobates cultripes</name>
    <name type="common">Western spadefoot toad</name>
    <dbReference type="NCBI Taxonomy" id="61616"/>
    <lineage>
        <taxon>Eukaryota</taxon>
        <taxon>Metazoa</taxon>
        <taxon>Chordata</taxon>
        <taxon>Craniata</taxon>
        <taxon>Vertebrata</taxon>
        <taxon>Euteleostomi</taxon>
        <taxon>Amphibia</taxon>
        <taxon>Batrachia</taxon>
        <taxon>Anura</taxon>
        <taxon>Pelobatoidea</taxon>
        <taxon>Pelobatidae</taxon>
        <taxon>Pelobates</taxon>
    </lineage>
</organism>